<name>A0ABT3QKX0_9HYPH</name>
<gene>
    <name evidence="1" type="ORF">OPR82_05615</name>
</gene>
<evidence type="ECO:0008006" key="3">
    <source>
        <dbReference type="Google" id="ProtNLM"/>
    </source>
</evidence>
<dbReference type="EMBL" id="JAPHAV010000001">
    <property type="protein sequence ID" value="MCX2696254.1"/>
    <property type="molecule type" value="Genomic_DNA"/>
</dbReference>
<sequence>MARPISPFSYRCASFRNLQDDLVVALENHIKQNNLSAAEIATRYPSVRDGHIRKIRTGNGHELGMKMLLSIAEASGLQARLQVSA</sequence>
<keyword evidence="2" id="KW-1185">Reference proteome</keyword>
<reference evidence="1 2" key="1">
    <citation type="submission" date="2022-11" db="EMBL/GenBank/DDBJ databases">
        <title>Brucella sp. YY2X, whole genome shotgun sequencing project.</title>
        <authorList>
            <person name="Yang Y."/>
        </authorList>
    </citation>
    <scope>NUCLEOTIDE SEQUENCE [LARGE SCALE GENOMIC DNA]</scope>
    <source>
        <strain evidence="1 2">YY2X</strain>
    </source>
</reference>
<dbReference type="Gene3D" id="1.10.260.40">
    <property type="entry name" value="lambda repressor-like DNA-binding domains"/>
    <property type="match status" value="1"/>
</dbReference>
<dbReference type="InterPro" id="IPR010982">
    <property type="entry name" value="Lambda_DNA-bd_dom_sf"/>
</dbReference>
<evidence type="ECO:0000313" key="1">
    <source>
        <dbReference type="EMBL" id="MCX2696254.1"/>
    </source>
</evidence>
<accession>A0ABT3QKX0</accession>
<dbReference type="Proteomes" id="UP001301216">
    <property type="component" value="Unassembled WGS sequence"/>
</dbReference>
<evidence type="ECO:0000313" key="2">
    <source>
        <dbReference type="Proteomes" id="UP001301216"/>
    </source>
</evidence>
<organism evidence="1 2">
    <name type="scientific">Ochrobactrum chromiisoli</name>
    <dbReference type="NCBI Taxonomy" id="2993941"/>
    <lineage>
        <taxon>Bacteria</taxon>
        <taxon>Pseudomonadati</taxon>
        <taxon>Pseudomonadota</taxon>
        <taxon>Alphaproteobacteria</taxon>
        <taxon>Hyphomicrobiales</taxon>
        <taxon>Brucellaceae</taxon>
        <taxon>Brucella/Ochrobactrum group</taxon>
        <taxon>Ochrobactrum</taxon>
    </lineage>
</organism>
<protein>
    <recommendedName>
        <fullName evidence="3">DNA-binding protein</fullName>
    </recommendedName>
</protein>
<comment type="caution">
    <text evidence="1">The sequence shown here is derived from an EMBL/GenBank/DDBJ whole genome shotgun (WGS) entry which is preliminary data.</text>
</comment>
<proteinExistence type="predicted"/>
<dbReference type="RefSeq" id="WP_265983522.1">
    <property type="nucleotide sequence ID" value="NZ_JAPHAV010000001.1"/>
</dbReference>